<protein>
    <submittedName>
        <fullName evidence="1">Type I-F CRISPR-associated endoribonuclease Cas6/Csy4</fullName>
    </submittedName>
</protein>
<evidence type="ECO:0000313" key="1">
    <source>
        <dbReference type="EMBL" id="MFK3865756.1"/>
    </source>
</evidence>
<proteinExistence type="predicted"/>
<dbReference type="InterPro" id="IPR013396">
    <property type="entry name" value="CRISPR-assoc_prot_Csy4"/>
</dbReference>
<organism evidence="1 2">
    <name type="scientific">Pseudoalteromonas rhizosphaerae</name>
    <dbReference type="NCBI Taxonomy" id="2518973"/>
    <lineage>
        <taxon>Bacteria</taxon>
        <taxon>Pseudomonadati</taxon>
        <taxon>Pseudomonadota</taxon>
        <taxon>Gammaproteobacteria</taxon>
        <taxon>Alteromonadales</taxon>
        <taxon>Pseudoalteromonadaceae</taxon>
        <taxon>Pseudoalteromonas</taxon>
    </lineage>
</organism>
<name>A0ABW8L141_9GAMM</name>
<sequence>MFSSKQSADFFKQCKYVLGAADNPYLDLFSGSTEQVHRKFFAFSDLKDKLIDGKFDSYGLSKVATIPWF</sequence>
<dbReference type="Pfam" id="PF09618">
    <property type="entry name" value="Cas_Csy4"/>
    <property type="match status" value="1"/>
</dbReference>
<reference evidence="1 2" key="1">
    <citation type="submission" date="2024-11" db="EMBL/GenBank/DDBJ databases">
        <title>The Natural Products Discovery Center: Release of the First 8490 Sequenced Strains for Exploring Actinobacteria Biosynthetic Diversity.</title>
        <authorList>
            <person name="Kalkreuter E."/>
            <person name="Kautsar S.A."/>
            <person name="Yang D."/>
            <person name="Bader C.D."/>
            <person name="Teijaro C.N."/>
            <person name="Fluegel L."/>
            <person name="Davis C.M."/>
            <person name="Simpson J.R."/>
            <person name="Lauterbach L."/>
            <person name="Steele A.D."/>
            <person name="Gui C."/>
            <person name="Meng S."/>
            <person name="Li G."/>
            <person name="Viehrig K."/>
            <person name="Ye F."/>
            <person name="Su P."/>
            <person name="Kiefer A.F."/>
            <person name="Nichols A."/>
            <person name="Cepeda A.J."/>
            <person name="Yan W."/>
            <person name="Fan B."/>
            <person name="Jiang Y."/>
            <person name="Adhikari A."/>
            <person name="Zheng C.-J."/>
            <person name="Schuster L."/>
            <person name="Cowan T.M."/>
            <person name="Smanski M.J."/>
            <person name="Chevrette M.G."/>
            <person name="De Carvalho L.P.S."/>
            <person name="Shen B."/>
        </authorList>
    </citation>
    <scope>NUCLEOTIDE SEQUENCE [LARGE SCALE GENOMIC DNA]</scope>
    <source>
        <strain evidence="1 2">NPDC078403</strain>
    </source>
</reference>
<dbReference type="Proteomes" id="UP001620262">
    <property type="component" value="Unassembled WGS sequence"/>
</dbReference>
<evidence type="ECO:0000313" key="2">
    <source>
        <dbReference type="Proteomes" id="UP001620262"/>
    </source>
</evidence>
<keyword evidence="2" id="KW-1185">Reference proteome</keyword>
<dbReference type="EMBL" id="JBJDOT010000029">
    <property type="protein sequence ID" value="MFK3865756.1"/>
    <property type="molecule type" value="Genomic_DNA"/>
</dbReference>
<dbReference type="InterPro" id="IPR042564">
    <property type="entry name" value="CRISPR-Cas6/Csy4_sf"/>
</dbReference>
<gene>
    <name evidence="1" type="primary">cas6f</name>
    <name evidence="1" type="ORF">ACI2JU_18035</name>
</gene>
<dbReference type="RefSeq" id="WP_145234177.1">
    <property type="nucleotide sequence ID" value="NZ_CAXYCB010000002.1"/>
</dbReference>
<comment type="caution">
    <text evidence="1">The sequence shown here is derived from an EMBL/GenBank/DDBJ whole genome shotgun (WGS) entry which is preliminary data.</text>
</comment>
<dbReference type="Gene3D" id="3.30.70.2540">
    <property type="entry name" value="CRISPR-associated endoribonuclease Cas6/Csy4"/>
    <property type="match status" value="1"/>
</dbReference>
<dbReference type="NCBIfam" id="TIGR02563">
    <property type="entry name" value="cas_Csy4"/>
    <property type="match status" value="1"/>
</dbReference>
<accession>A0ABW8L141</accession>